<dbReference type="PANTHER" id="PTHR39639:SF1">
    <property type="entry name" value="DUF262 DOMAIN-CONTAINING PROTEIN"/>
    <property type="match status" value="1"/>
</dbReference>
<accession>A0A0K9YXI6</accession>
<gene>
    <name evidence="3" type="ORF">ADS79_14155</name>
    <name evidence="2" type="ORF">BRE01_62790</name>
</gene>
<dbReference type="PANTHER" id="PTHR39639">
    <property type="entry name" value="CHROMOSOME 16, WHOLE GENOME SHOTGUN SEQUENCE"/>
    <property type="match status" value="1"/>
</dbReference>
<reference evidence="4" key="1">
    <citation type="submission" date="2015-07" db="EMBL/GenBank/DDBJ databases">
        <title>Genome sequencing project for genomic taxonomy and phylogenomics of Bacillus-like bacteria.</title>
        <authorList>
            <person name="Liu B."/>
            <person name="Wang J."/>
            <person name="Zhu Y."/>
            <person name="Liu G."/>
            <person name="Chen Q."/>
            <person name="Chen Z."/>
            <person name="Lan J."/>
            <person name="Che J."/>
            <person name="Ge C."/>
            <person name="Shi H."/>
            <person name="Pan Z."/>
            <person name="Liu X."/>
        </authorList>
    </citation>
    <scope>NUCLEOTIDE SEQUENCE [LARGE SCALE GENOMIC DNA]</scope>
    <source>
        <strain evidence="4">DSM 9887</strain>
    </source>
</reference>
<dbReference type="Pfam" id="PF03235">
    <property type="entry name" value="GmrSD_N"/>
    <property type="match status" value="1"/>
</dbReference>
<dbReference type="PATRIC" id="fig|54915.3.peg.1856"/>
<reference evidence="3" key="2">
    <citation type="submission" date="2015-07" db="EMBL/GenBank/DDBJ databases">
        <title>MeaNS - Measles Nucleotide Surveillance Program.</title>
        <authorList>
            <person name="Tran T."/>
            <person name="Druce J."/>
        </authorList>
    </citation>
    <scope>NUCLEOTIDE SEQUENCE</scope>
    <source>
        <strain evidence="3">DSM 9887</strain>
    </source>
</reference>
<evidence type="ECO:0000313" key="5">
    <source>
        <dbReference type="Proteomes" id="UP000319578"/>
    </source>
</evidence>
<dbReference type="Proteomes" id="UP000036834">
    <property type="component" value="Unassembled WGS sequence"/>
</dbReference>
<comment type="caution">
    <text evidence="3">The sequence shown here is derived from an EMBL/GenBank/DDBJ whole genome shotgun (WGS) entry which is preliminary data.</text>
</comment>
<dbReference type="STRING" id="54915.ADS79_14155"/>
<dbReference type="OrthoDB" id="9798761at2"/>
<reference evidence="2 5" key="3">
    <citation type="submission" date="2019-06" db="EMBL/GenBank/DDBJ databases">
        <title>Whole genome shotgun sequence of Brevibacillus reuszeri NBRC 15719.</title>
        <authorList>
            <person name="Hosoyama A."/>
            <person name="Uohara A."/>
            <person name="Ohji S."/>
            <person name="Ichikawa N."/>
        </authorList>
    </citation>
    <scope>NUCLEOTIDE SEQUENCE [LARGE SCALE GENOMIC DNA]</scope>
    <source>
        <strain evidence="2 5">NBRC 15719</strain>
    </source>
</reference>
<dbReference type="RefSeq" id="WP_049739012.1">
    <property type="nucleotide sequence ID" value="NZ_BJON01000031.1"/>
</dbReference>
<organism evidence="3 4">
    <name type="scientific">Brevibacillus reuszeri</name>
    <dbReference type="NCBI Taxonomy" id="54915"/>
    <lineage>
        <taxon>Bacteria</taxon>
        <taxon>Bacillati</taxon>
        <taxon>Bacillota</taxon>
        <taxon>Bacilli</taxon>
        <taxon>Bacillales</taxon>
        <taxon>Paenibacillaceae</taxon>
        <taxon>Brevibacillus</taxon>
    </lineage>
</organism>
<keyword evidence="5" id="KW-1185">Reference proteome</keyword>
<feature type="domain" description="GmrSD restriction endonucleases N-terminal" evidence="1">
    <location>
        <begin position="122"/>
        <end position="250"/>
    </location>
</feature>
<dbReference type="InterPro" id="IPR004919">
    <property type="entry name" value="GmrSD_N"/>
</dbReference>
<evidence type="ECO:0000259" key="1">
    <source>
        <dbReference type="Pfam" id="PF03235"/>
    </source>
</evidence>
<dbReference type="AlphaFoldDB" id="A0A0K9YXI6"/>
<sequence>MARKKTEVDQELLKQQKLKRDLEELVNKLKFIPSPTYSFQIGDAVTIGNLKDVTISDILHDGKIYELTYTHVNSNYGDPIETPDSKRYSAWMDIRPLIEVQPESLIKNADIRMSFQQNELSSLFSKVYHFGVNFDPEYQRDYVWQLEDKESLIDSIFNNVEIGKFAFIRYDDEKWTATGYSYEVLDGKQRMRAILDFYEDRFTHKGKKFSELSIKDRNHFKRYTISVAEVSDLSEEQILRYFIKLNTSGKVMEKEHVEKVRQMLDEETQ</sequence>
<proteinExistence type="predicted"/>
<name>A0A0K9YXI6_9BACL</name>
<dbReference type="Proteomes" id="UP000319578">
    <property type="component" value="Unassembled WGS sequence"/>
</dbReference>
<evidence type="ECO:0000313" key="3">
    <source>
        <dbReference type="EMBL" id="KNB72960.1"/>
    </source>
</evidence>
<dbReference type="EMBL" id="BJON01000031">
    <property type="protein sequence ID" value="GED72577.1"/>
    <property type="molecule type" value="Genomic_DNA"/>
</dbReference>
<dbReference type="EMBL" id="LGIQ01000007">
    <property type="protein sequence ID" value="KNB72960.1"/>
    <property type="molecule type" value="Genomic_DNA"/>
</dbReference>
<evidence type="ECO:0000313" key="4">
    <source>
        <dbReference type="Proteomes" id="UP000036834"/>
    </source>
</evidence>
<evidence type="ECO:0000313" key="2">
    <source>
        <dbReference type="EMBL" id="GED72577.1"/>
    </source>
</evidence>
<protein>
    <recommendedName>
        <fullName evidence="1">GmrSD restriction endonucleases N-terminal domain-containing protein</fullName>
    </recommendedName>
</protein>